<dbReference type="PANTHER" id="PTHR31585:SF0">
    <property type="entry name" value="FOLATE-BIOPTERIN TRANSPORTER 1, CHLOROPLASTIC"/>
    <property type="match status" value="1"/>
</dbReference>
<gene>
    <name evidence="8" type="ORF">LAMO00422_LOCUS17496</name>
</gene>
<evidence type="ECO:0000313" key="8">
    <source>
        <dbReference type="EMBL" id="CAD8458545.1"/>
    </source>
</evidence>
<keyword evidence="5 7" id="KW-0472">Membrane</keyword>
<evidence type="ECO:0000256" key="4">
    <source>
        <dbReference type="ARBA" id="ARBA00022989"/>
    </source>
</evidence>
<accession>A0A7S0DLB1</accession>
<feature type="transmembrane region" description="Helical" evidence="7">
    <location>
        <begin position="581"/>
        <end position="603"/>
    </location>
</feature>
<dbReference type="InterPro" id="IPR039309">
    <property type="entry name" value="BT1"/>
</dbReference>
<feature type="transmembrane region" description="Helical" evidence="7">
    <location>
        <begin position="231"/>
        <end position="250"/>
    </location>
</feature>
<dbReference type="AlphaFoldDB" id="A0A7S0DLB1"/>
<keyword evidence="2" id="KW-0813">Transport</keyword>
<dbReference type="EMBL" id="HBEM01025799">
    <property type="protein sequence ID" value="CAD8458545.1"/>
    <property type="molecule type" value="Transcribed_RNA"/>
</dbReference>
<feature type="transmembrane region" description="Helical" evidence="7">
    <location>
        <begin position="469"/>
        <end position="493"/>
    </location>
</feature>
<evidence type="ECO:0000256" key="5">
    <source>
        <dbReference type="ARBA" id="ARBA00023136"/>
    </source>
</evidence>
<keyword evidence="3 7" id="KW-0812">Transmembrane</keyword>
<feature type="compositionally biased region" description="Basic residues" evidence="6">
    <location>
        <begin position="31"/>
        <end position="48"/>
    </location>
</feature>
<proteinExistence type="predicted"/>
<feature type="transmembrane region" description="Helical" evidence="7">
    <location>
        <begin position="345"/>
        <end position="365"/>
    </location>
</feature>
<feature type="region of interest" description="Disordered" evidence="6">
    <location>
        <begin position="26"/>
        <end position="64"/>
    </location>
</feature>
<organism evidence="8">
    <name type="scientific">Amorphochlora amoebiformis</name>
    <dbReference type="NCBI Taxonomy" id="1561963"/>
    <lineage>
        <taxon>Eukaryota</taxon>
        <taxon>Sar</taxon>
        <taxon>Rhizaria</taxon>
        <taxon>Cercozoa</taxon>
        <taxon>Chlorarachniophyceae</taxon>
        <taxon>Amorphochlora</taxon>
    </lineage>
</organism>
<feature type="transmembrane region" description="Helical" evidence="7">
    <location>
        <begin position="436"/>
        <end position="457"/>
    </location>
</feature>
<feature type="transmembrane region" description="Helical" evidence="7">
    <location>
        <begin position="298"/>
        <end position="316"/>
    </location>
</feature>
<comment type="subcellular location">
    <subcellularLocation>
        <location evidence="1">Membrane</location>
        <topology evidence="1">Multi-pass membrane protein</topology>
    </subcellularLocation>
</comment>
<evidence type="ECO:0000256" key="1">
    <source>
        <dbReference type="ARBA" id="ARBA00004141"/>
    </source>
</evidence>
<name>A0A7S0DLB1_9EUKA</name>
<sequence>MSGAPYGPLTADPKMEEKIRGITIQLPESGRRRRNSTPQKRKTRLHIRGKSENLGYSPMQRSRSPRSKFLKGYCSIDKPIDFICSNAHSLGERSIIDDLSPFSGYDDGDEGCSLDCGMIKWSWTLVNTYGFRLLFTIFVIQHLMDGFVSRALKISIKFYLRDYGVSAGQLQTYQAVVFLPLCARGLMGLASDSFRIMGYRKIPWIFISTPTAVLAYLMIGVAPVGSMTMEAVMACFVAMLTHLTFCNVLVDAKNSERIQEIPMHGSDLISFSTLGRTIWSGIAIISIGGTVAQIGTRWLFRVCCVVGAFTLIPAAINSIGDDYQKTGSLLAFSEGAFKLKGAKRYLVLACWITSLSVVLALFGVFNKNPYLNFGVAMGVAVMEIIGFYTFCPPTIAKVAVYHLLVMGCQISLSGVYFYFFTDGPLQYPEGPHFSDAFYVLSFGLVDSVSRLSGIVVYNWGFKNYRYRTIFALTTLAYVIVNSLNVIYCLRWNVRYLGVSDPIFVLGVRAFDGLIGQINIMPSILLVSHLCPKGREATINSLIAANLALGSAIGKYNGSLVLELFSIKPRGNLNESHQFDNLWLAALITVGSNAMHILSLPFLVPDAKPGENLPEELLIHKGRGISYAATNSPLGSPNPLDSGRNAKLDR</sequence>
<evidence type="ECO:0000256" key="7">
    <source>
        <dbReference type="SAM" id="Phobius"/>
    </source>
</evidence>
<feature type="transmembrane region" description="Helical" evidence="7">
    <location>
        <begin position="129"/>
        <end position="152"/>
    </location>
</feature>
<protein>
    <submittedName>
        <fullName evidence="8">Uncharacterized protein</fullName>
    </submittedName>
</protein>
<feature type="region of interest" description="Disordered" evidence="6">
    <location>
        <begin position="628"/>
        <end position="649"/>
    </location>
</feature>
<reference evidence="8" key="1">
    <citation type="submission" date="2021-01" db="EMBL/GenBank/DDBJ databases">
        <authorList>
            <person name="Corre E."/>
            <person name="Pelletier E."/>
            <person name="Niang G."/>
            <person name="Scheremetjew M."/>
            <person name="Finn R."/>
            <person name="Kale V."/>
            <person name="Holt S."/>
            <person name="Cochrane G."/>
            <person name="Meng A."/>
            <person name="Brown T."/>
            <person name="Cohen L."/>
        </authorList>
    </citation>
    <scope>NUCLEOTIDE SEQUENCE</scope>
    <source>
        <strain evidence="8">CCMP2058</strain>
    </source>
</reference>
<feature type="transmembrane region" description="Helical" evidence="7">
    <location>
        <begin position="271"/>
        <end position="292"/>
    </location>
</feature>
<feature type="transmembrane region" description="Helical" evidence="7">
    <location>
        <begin position="202"/>
        <end position="225"/>
    </location>
</feature>
<dbReference type="PANTHER" id="PTHR31585">
    <property type="entry name" value="FOLATE-BIOPTERIN TRANSPORTER 1, CHLOROPLASTIC"/>
    <property type="match status" value="1"/>
</dbReference>
<evidence type="ECO:0000256" key="3">
    <source>
        <dbReference type="ARBA" id="ARBA00022692"/>
    </source>
</evidence>
<evidence type="ECO:0000256" key="6">
    <source>
        <dbReference type="SAM" id="MobiDB-lite"/>
    </source>
</evidence>
<dbReference type="GO" id="GO:0016020">
    <property type="term" value="C:membrane"/>
    <property type="evidence" value="ECO:0007669"/>
    <property type="project" value="UniProtKB-SubCell"/>
</dbReference>
<keyword evidence="4 7" id="KW-1133">Transmembrane helix</keyword>
<feature type="transmembrane region" description="Helical" evidence="7">
    <location>
        <begin position="398"/>
        <end position="420"/>
    </location>
</feature>
<evidence type="ECO:0000256" key="2">
    <source>
        <dbReference type="ARBA" id="ARBA00022448"/>
    </source>
</evidence>
<feature type="transmembrane region" description="Helical" evidence="7">
    <location>
        <begin position="371"/>
        <end position="391"/>
    </location>
</feature>
<dbReference type="Pfam" id="PF03092">
    <property type="entry name" value="BT1"/>
    <property type="match status" value="1"/>
</dbReference>